<proteinExistence type="inferred from homology"/>
<evidence type="ECO:0000256" key="1">
    <source>
        <dbReference type="ARBA" id="ARBA00009986"/>
    </source>
</evidence>
<dbReference type="InterPro" id="IPR015590">
    <property type="entry name" value="Aldehyde_DH_dom"/>
</dbReference>
<reference evidence="8" key="1">
    <citation type="submission" date="2022-10" db="EMBL/GenBank/DDBJ databases">
        <title>Culturing micro-colonial fungi from biological soil crusts in the Mojave desert and describing Neophaeococcomyces mojavensis, and introducing the new genera and species Taxawa tesnikishii.</title>
        <authorList>
            <person name="Kurbessoian T."/>
            <person name="Stajich J.E."/>
        </authorList>
    </citation>
    <scope>NUCLEOTIDE SEQUENCE</scope>
    <source>
        <strain evidence="8">TK_35</strain>
    </source>
</reference>
<evidence type="ECO:0000256" key="3">
    <source>
        <dbReference type="ARBA" id="ARBA00024226"/>
    </source>
</evidence>
<dbReference type="SUPFAM" id="SSF53720">
    <property type="entry name" value="ALDH-like"/>
    <property type="match status" value="1"/>
</dbReference>
<dbReference type="InterPro" id="IPR016162">
    <property type="entry name" value="Ald_DH_N"/>
</dbReference>
<dbReference type="Gene3D" id="3.40.605.10">
    <property type="entry name" value="Aldehyde Dehydrogenase, Chain A, domain 1"/>
    <property type="match status" value="1"/>
</dbReference>
<comment type="catalytic activity">
    <reaction evidence="4">
        <text>an aldehyde + NAD(+) + H2O = a carboxylate + NADH + 2 H(+)</text>
        <dbReference type="Rhea" id="RHEA:16185"/>
        <dbReference type="ChEBI" id="CHEBI:15377"/>
        <dbReference type="ChEBI" id="CHEBI:15378"/>
        <dbReference type="ChEBI" id="CHEBI:17478"/>
        <dbReference type="ChEBI" id="CHEBI:29067"/>
        <dbReference type="ChEBI" id="CHEBI:57540"/>
        <dbReference type="ChEBI" id="CHEBI:57945"/>
        <dbReference type="EC" id="1.2.1.3"/>
    </reaction>
</comment>
<evidence type="ECO:0000256" key="2">
    <source>
        <dbReference type="ARBA" id="ARBA00023002"/>
    </source>
</evidence>
<comment type="caution">
    <text evidence="8">The sequence shown here is derived from an EMBL/GenBank/DDBJ whole genome shotgun (WGS) entry which is preliminary data.</text>
</comment>
<dbReference type="EMBL" id="JAPDRN010000008">
    <property type="protein sequence ID" value="KAJ9643320.1"/>
    <property type="molecule type" value="Genomic_DNA"/>
</dbReference>
<name>A0AA38YBW8_9EURO</name>
<keyword evidence="2 6" id="KW-0560">Oxidoreductase</keyword>
<evidence type="ECO:0000313" key="9">
    <source>
        <dbReference type="Proteomes" id="UP001172681"/>
    </source>
</evidence>
<evidence type="ECO:0000256" key="4">
    <source>
        <dbReference type="ARBA" id="ARBA00049194"/>
    </source>
</evidence>
<gene>
    <name evidence="8" type="ORF">H2204_002216</name>
</gene>
<dbReference type="FunFam" id="3.40.309.10:FF:000012">
    <property type="entry name" value="Betaine aldehyde dehydrogenase"/>
    <property type="match status" value="1"/>
</dbReference>
<organism evidence="8 9">
    <name type="scientific">Knufia peltigerae</name>
    <dbReference type="NCBI Taxonomy" id="1002370"/>
    <lineage>
        <taxon>Eukaryota</taxon>
        <taxon>Fungi</taxon>
        <taxon>Dikarya</taxon>
        <taxon>Ascomycota</taxon>
        <taxon>Pezizomycotina</taxon>
        <taxon>Eurotiomycetes</taxon>
        <taxon>Chaetothyriomycetidae</taxon>
        <taxon>Chaetothyriales</taxon>
        <taxon>Trichomeriaceae</taxon>
        <taxon>Knufia</taxon>
    </lineage>
</organism>
<dbReference type="Pfam" id="PF00171">
    <property type="entry name" value="Aldedh"/>
    <property type="match status" value="1"/>
</dbReference>
<evidence type="ECO:0000256" key="6">
    <source>
        <dbReference type="RuleBase" id="RU003345"/>
    </source>
</evidence>
<feature type="domain" description="Aldehyde dehydrogenase" evidence="7">
    <location>
        <begin position="22"/>
        <end position="486"/>
    </location>
</feature>
<feature type="active site" evidence="5">
    <location>
        <position position="256"/>
    </location>
</feature>
<evidence type="ECO:0000259" key="7">
    <source>
        <dbReference type="Pfam" id="PF00171"/>
    </source>
</evidence>
<comment type="similarity">
    <text evidence="1 6">Belongs to the aldehyde dehydrogenase family.</text>
</comment>
<accession>A0AA38YBW8</accession>
<dbReference type="EC" id="1.2.1.3" evidence="3"/>
<dbReference type="AlphaFoldDB" id="A0AA38YBW8"/>
<dbReference type="InterPro" id="IPR016163">
    <property type="entry name" value="Ald_DH_C"/>
</dbReference>
<dbReference type="Proteomes" id="UP001172681">
    <property type="component" value="Unassembled WGS sequence"/>
</dbReference>
<dbReference type="PROSITE" id="PS00687">
    <property type="entry name" value="ALDEHYDE_DEHYDR_GLU"/>
    <property type="match status" value="1"/>
</dbReference>
<evidence type="ECO:0000313" key="8">
    <source>
        <dbReference type="EMBL" id="KAJ9643320.1"/>
    </source>
</evidence>
<dbReference type="GO" id="GO:0004029">
    <property type="term" value="F:aldehyde dehydrogenase (NAD+) activity"/>
    <property type="evidence" value="ECO:0007669"/>
    <property type="project" value="UniProtKB-EC"/>
</dbReference>
<dbReference type="Gene3D" id="3.40.309.10">
    <property type="entry name" value="Aldehyde Dehydrogenase, Chain A, domain 2"/>
    <property type="match status" value="1"/>
</dbReference>
<dbReference type="InterPro" id="IPR029510">
    <property type="entry name" value="Ald_DH_CS_GLU"/>
</dbReference>
<sequence length="494" mass="53703">MNGEIKGPTLPEHLDIFYGGSWHKPQDGRYDDTFSPANGKPVTKVAVAGAKDVDAAVSVAHEAFLSWKTVPGTERARLLRKAADVLRANAVELARLDSWNTGNPLSKMLRDAEIAAIQLDFFAGLIPMIRGETIPQDETDTFHYTVREPLGVVARIIAYNHPVQFAGAKIAAPLAAGNTVIIKTPDQAPLACLRMAELLTDVFPPGVINVLPGKAECGKALSAHPLVKMVTLIGSAATGKLIQQSVAGALKPTILELGGKNPLIAFPDADIEKLAAGVVRGMNFTWAGQSCISTSRVFLHESHHDVVLEKVKAILERDYRPGVPFEPSTTMGPVISKEHHARVLGYIDSAKKEGARCVTGGKVPVLDKSMQGGYWIEPTVFADVKPDFRIAREEIFGPVVSVFKWSDEKEMMRLVNDTPYGLSASVWTKDLVRATKIVRQINAGWIWVNQTSKHFFGVPFGGLKDSGYGKEECLEELLAHTEIKAINVLLGDTY</sequence>
<keyword evidence="9" id="KW-1185">Reference proteome</keyword>
<dbReference type="PANTHER" id="PTHR11699">
    <property type="entry name" value="ALDEHYDE DEHYDROGENASE-RELATED"/>
    <property type="match status" value="1"/>
</dbReference>
<evidence type="ECO:0000256" key="5">
    <source>
        <dbReference type="PROSITE-ProRule" id="PRU10007"/>
    </source>
</evidence>
<protein>
    <recommendedName>
        <fullName evidence="3">aldehyde dehydrogenase (NAD(+))</fullName>
        <ecNumber evidence="3">1.2.1.3</ecNumber>
    </recommendedName>
</protein>
<dbReference type="FunFam" id="3.40.605.10:FF:000007">
    <property type="entry name" value="NAD/NADP-dependent betaine aldehyde dehydrogenase"/>
    <property type="match status" value="1"/>
</dbReference>
<dbReference type="InterPro" id="IPR016161">
    <property type="entry name" value="Ald_DH/histidinol_DH"/>
</dbReference>